<keyword evidence="1" id="KW-0808">Transferase</keyword>
<name>A0A432N7A9_9HYPH</name>
<evidence type="ECO:0000313" key="2">
    <source>
        <dbReference type="Proteomes" id="UP000278081"/>
    </source>
</evidence>
<accession>A0A432N7A9</accession>
<dbReference type="GO" id="GO:0003964">
    <property type="term" value="F:RNA-directed DNA polymerase activity"/>
    <property type="evidence" value="ECO:0007669"/>
    <property type="project" value="UniProtKB-KW"/>
</dbReference>
<gene>
    <name evidence="1" type="ORF">EFR84_34350</name>
</gene>
<proteinExistence type="predicted"/>
<sequence length="57" mass="7051">HRSHNYQARNGFCQQLHRIWFRCLRRRNQKGRRMDWLEPEILTAPFTLHVPHITRTA</sequence>
<dbReference type="Proteomes" id="UP000278081">
    <property type="component" value="Unassembled WGS sequence"/>
</dbReference>
<dbReference type="AlphaFoldDB" id="A0A432N7A9"/>
<keyword evidence="1" id="KW-0548">Nucleotidyltransferase</keyword>
<dbReference type="EMBL" id="RJTJ01000102">
    <property type="protein sequence ID" value="RUL95415.1"/>
    <property type="molecule type" value="Genomic_DNA"/>
</dbReference>
<protein>
    <submittedName>
        <fullName evidence="1">Group II intron reverse transcriptase/maturase</fullName>
    </submittedName>
</protein>
<keyword evidence="1" id="KW-0695">RNA-directed DNA polymerase</keyword>
<comment type="caution">
    <text evidence="1">The sequence shown here is derived from an EMBL/GenBank/DDBJ whole genome shotgun (WGS) entry which is preliminary data.</text>
</comment>
<evidence type="ECO:0000313" key="1">
    <source>
        <dbReference type="EMBL" id="RUL95415.1"/>
    </source>
</evidence>
<reference evidence="1 2" key="1">
    <citation type="submission" date="2018-11" db="EMBL/GenBank/DDBJ databases">
        <title>Rhizobium chutanense sp. nov., isolated from root nodules of Phaseolus vulgaris in China.</title>
        <authorList>
            <person name="Huo Y."/>
        </authorList>
    </citation>
    <scope>NUCLEOTIDE SEQUENCE [LARGE SCALE GENOMIC DNA]</scope>
    <source>
        <strain evidence="1 2">C16</strain>
    </source>
</reference>
<feature type="non-terminal residue" evidence="1">
    <location>
        <position position="1"/>
    </location>
</feature>
<organism evidence="1 2">
    <name type="scientific">Rhizobium chutanense</name>
    <dbReference type="NCBI Taxonomy" id="2035448"/>
    <lineage>
        <taxon>Bacteria</taxon>
        <taxon>Pseudomonadati</taxon>
        <taxon>Pseudomonadota</taxon>
        <taxon>Alphaproteobacteria</taxon>
        <taxon>Hyphomicrobiales</taxon>
        <taxon>Rhizobiaceae</taxon>
        <taxon>Rhizobium/Agrobacterium group</taxon>
        <taxon>Rhizobium</taxon>
    </lineage>
</organism>